<feature type="transmembrane region" description="Helical" evidence="1">
    <location>
        <begin position="352"/>
        <end position="371"/>
    </location>
</feature>
<keyword evidence="1" id="KW-0472">Membrane</keyword>
<feature type="transmembrane region" description="Helical" evidence="1">
    <location>
        <begin position="501"/>
        <end position="522"/>
    </location>
</feature>
<organism evidence="2 3">
    <name type="scientific">Geothrix oryzae</name>
    <dbReference type="NCBI Taxonomy" id="2927975"/>
    <lineage>
        <taxon>Bacteria</taxon>
        <taxon>Pseudomonadati</taxon>
        <taxon>Acidobacteriota</taxon>
        <taxon>Holophagae</taxon>
        <taxon>Holophagales</taxon>
        <taxon>Holophagaceae</taxon>
        <taxon>Geothrix</taxon>
    </lineage>
</organism>
<feature type="transmembrane region" description="Helical" evidence="1">
    <location>
        <begin position="298"/>
        <end position="316"/>
    </location>
</feature>
<feature type="transmembrane region" description="Helical" evidence="1">
    <location>
        <begin position="377"/>
        <end position="394"/>
    </location>
</feature>
<evidence type="ECO:0000313" key="2">
    <source>
        <dbReference type="EMBL" id="BDU69815.1"/>
    </source>
</evidence>
<feature type="transmembrane region" description="Helical" evidence="1">
    <location>
        <begin position="73"/>
        <end position="94"/>
    </location>
</feature>
<feature type="transmembrane region" description="Helical" evidence="1">
    <location>
        <begin position="469"/>
        <end position="495"/>
    </location>
</feature>
<protein>
    <recommendedName>
        <fullName evidence="4">DUF2339 domain-containing protein</fullName>
    </recommendedName>
</protein>
<feature type="transmembrane region" description="Helical" evidence="1">
    <location>
        <begin position="534"/>
        <end position="553"/>
    </location>
</feature>
<evidence type="ECO:0000313" key="3">
    <source>
        <dbReference type="Proteomes" id="UP001242010"/>
    </source>
</evidence>
<keyword evidence="3" id="KW-1185">Reference proteome</keyword>
<feature type="transmembrane region" description="Helical" evidence="1">
    <location>
        <begin position="150"/>
        <end position="174"/>
    </location>
</feature>
<feature type="transmembrane region" description="Helical" evidence="1">
    <location>
        <begin position="322"/>
        <end position="340"/>
    </location>
</feature>
<proteinExistence type="predicted"/>
<feature type="transmembrane region" description="Helical" evidence="1">
    <location>
        <begin position="234"/>
        <end position="253"/>
    </location>
</feature>
<feature type="transmembrane region" description="Helical" evidence="1">
    <location>
        <begin position="406"/>
        <end position="426"/>
    </location>
</feature>
<sequence length="581" mass="60577">MSRTEASPLEPTAAEGLSSPLEARLAALAEQVQYLEVRVSALESSAPERPGVPAALTLEPAPVPPALPSPVHFVGLIGRVCLILGGATFIRALVDAGTLHRGWGVALGLGYALTWALLADRGQRSLDSAFHALASILIAYPLIVESTTRFGILAPGPAALLLLAITGLHGAVAWRRDLQPIIWIATFASLGAGFAMMAIRQAVEPFAAAFLLLGVAALWLTYGRRWHGLRWPTALAADLGVLILALLAAWPGGPPEAYRGISPTRAMFLALALAALYIGSFAGRMLQRRRVVNVFESVQTAVVLLVGFGGAVRIALASGSGAALLGGGVSLAGVGCYAAAAPFAEDQEETRANFNFFTFLALIFLLLGGPIVLPLPLFAAFSGALGLAAMLAGLRLRRAVLILQSAIYLVASSAASGLALWSFRAFLDPAGASARLPLAGFASLAALAATLALFLLRRPPDPIAARMRAPVLVLGALTAAGSGALAIWGCCGALARGAPDPGTLAVARTGVLSALAIALAWLGRRLPILELRWLVYPMLVLTALKFLFEDLAVGRPLTLFLAFMFFGTTLILAPRLLKVNR</sequence>
<keyword evidence="1" id="KW-1133">Transmembrane helix</keyword>
<dbReference type="EMBL" id="AP027079">
    <property type="protein sequence ID" value="BDU69815.1"/>
    <property type="molecule type" value="Genomic_DNA"/>
</dbReference>
<reference evidence="3" key="1">
    <citation type="journal article" date="2023" name="Int. J. Syst. Evol. Microbiol.">
        <title>Mesoterricola silvestris gen. nov., sp. nov., Mesoterricola sediminis sp. nov., Geothrix oryzae sp. nov., Geothrix edaphica sp. nov., Geothrix rubra sp. nov., and Geothrix limicola sp. nov., six novel members of Acidobacteriota isolated from soils.</title>
        <authorList>
            <person name="Itoh H."/>
            <person name="Sugisawa Y."/>
            <person name="Mise K."/>
            <person name="Xu Z."/>
            <person name="Kuniyasu M."/>
            <person name="Ushijima N."/>
            <person name="Kawano K."/>
            <person name="Kobayashi E."/>
            <person name="Shiratori Y."/>
            <person name="Masuda Y."/>
            <person name="Senoo K."/>
        </authorList>
    </citation>
    <scope>NUCLEOTIDE SEQUENCE [LARGE SCALE GENOMIC DNA]</scope>
    <source>
        <strain evidence="3">Red222</strain>
    </source>
</reference>
<dbReference type="Proteomes" id="UP001242010">
    <property type="component" value="Chromosome"/>
</dbReference>
<feature type="transmembrane region" description="Helical" evidence="1">
    <location>
        <begin position="205"/>
        <end position="222"/>
    </location>
</feature>
<dbReference type="RefSeq" id="WP_286353536.1">
    <property type="nucleotide sequence ID" value="NZ_AP027079.1"/>
</dbReference>
<feature type="transmembrane region" description="Helical" evidence="1">
    <location>
        <begin position="100"/>
        <end position="119"/>
    </location>
</feature>
<feature type="transmembrane region" description="Helical" evidence="1">
    <location>
        <begin position="438"/>
        <end position="457"/>
    </location>
</feature>
<keyword evidence="1" id="KW-0812">Transmembrane</keyword>
<name>A0ABN6V741_9BACT</name>
<accession>A0ABN6V741</accession>
<evidence type="ECO:0000256" key="1">
    <source>
        <dbReference type="SAM" id="Phobius"/>
    </source>
</evidence>
<gene>
    <name evidence="2" type="ORF">GETHOR_19160</name>
</gene>
<evidence type="ECO:0008006" key="4">
    <source>
        <dbReference type="Google" id="ProtNLM"/>
    </source>
</evidence>
<feature type="transmembrane region" description="Helical" evidence="1">
    <location>
        <begin position="181"/>
        <end position="199"/>
    </location>
</feature>
<feature type="transmembrane region" description="Helical" evidence="1">
    <location>
        <begin position="265"/>
        <end position="286"/>
    </location>
</feature>
<feature type="transmembrane region" description="Helical" evidence="1">
    <location>
        <begin position="559"/>
        <end position="577"/>
    </location>
</feature>